<reference evidence="1 2" key="1">
    <citation type="submission" date="2017-07" db="EMBL/GenBank/DDBJ databases">
        <title>Genome sequence of Streptomyces pluripotens MUSC 137T.</title>
        <authorList>
            <person name="Ser H.-L."/>
            <person name="Lee L.-H."/>
        </authorList>
    </citation>
    <scope>NUCLEOTIDE SEQUENCE [LARGE SCALE GENOMIC DNA]</scope>
    <source>
        <strain evidence="1 2">MUSC 137</strain>
    </source>
</reference>
<dbReference type="OrthoDB" id="3624112at2"/>
<keyword evidence="2" id="KW-1185">Reference proteome</keyword>
<dbReference type="STRING" id="1355015.LK06_027495"/>
<dbReference type="EMBL" id="CP022433">
    <property type="protein sequence ID" value="ASN27348.1"/>
    <property type="molecule type" value="Genomic_DNA"/>
</dbReference>
<gene>
    <name evidence="1" type="ORF">LK07_28665</name>
</gene>
<dbReference type="InterPro" id="IPR043863">
    <property type="entry name" value="DUF5825"/>
</dbReference>
<protein>
    <submittedName>
        <fullName evidence="1">Uncharacterized protein</fullName>
    </submittedName>
</protein>
<organism evidence="1 2">
    <name type="scientific">Streptomyces pluripotens</name>
    <dbReference type="NCBI Taxonomy" id="1355015"/>
    <lineage>
        <taxon>Bacteria</taxon>
        <taxon>Bacillati</taxon>
        <taxon>Actinomycetota</taxon>
        <taxon>Actinomycetes</taxon>
        <taxon>Kitasatosporales</taxon>
        <taxon>Streptomycetaceae</taxon>
        <taxon>Streptomyces</taxon>
    </lineage>
</organism>
<dbReference type="Proteomes" id="UP000031501">
    <property type="component" value="Chromosome"/>
</dbReference>
<dbReference type="AlphaFoldDB" id="A0A221P5Q7"/>
<dbReference type="KEGG" id="splu:LK06_027495"/>
<evidence type="ECO:0000313" key="2">
    <source>
        <dbReference type="Proteomes" id="UP000031501"/>
    </source>
</evidence>
<dbReference type="RefSeq" id="WP_039648269.1">
    <property type="nucleotide sequence ID" value="NZ_CP021080.1"/>
</dbReference>
<sequence>MSTPAAPARPGARVIAWRDYDPAVRELDGMSLGDVEVSGPPADAARRLWEVGARRVELPGTLDLTDAPSAVSTVWALCLIRDLTALGVVVDWRLALDAGQTDWRALSHLHPPRTTTGTPDDAGVPGQWRHAHYLGKCLWRRGPGFIQIRDRRWGSLHRFTVREPEFHEAIEALSAGAPRSAVAPAVLADLEEEHLVGSVGGQAWFLPYRVQRWAKEAITL</sequence>
<dbReference type="Pfam" id="PF19142">
    <property type="entry name" value="DUF5825"/>
    <property type="match status" value="1"/>
</dbReference>
<name>A0A221P5Q7_9ACTN</name>
<accession>A0A221P5Q7</accession>
<proteinExistence type="predicted"/>
<evidence type="ECO:0000313" key="1">
    <source>
        <dbReference type="EMBL" id="ASN27348.1"/>
    </source>
</evidence>